<feature type="compositionally biased region" description="Acidic residues" evidence="1">
    <location>
        <begin position="177"/>
        <end position="191"/>
    </location>
</feature>
<sequence>MNNKLRPLQVRLGQFDLAQAIEEHKKVGRRQLADKRFINGILKTSNWEKNRFNDQRKYGNKWLDYCRFTDDDSKTVFERGLLCFTPLRQYKALDVSTWDYLSYKSSKEWEMFVSLLGSVPRVDVLCIAGEAFLQAKENKEHVEFNWEKEAGGVMEKCWLTEDDDRVESWLEVYQSESEQEGNEDGEEESESEIVAIS</sequence>
<organism evidence="2 3">
    <name type="scientific">Gibberella moniliformis (strain M3125 / FGSC 7600)</name>
    <name type="common">Maize ear and stalk rot fungus</name>
    <name type="synonym">Fusarium verticillioides</name>
    <dbReference type="NCBI Taxonomy" id="334819"/>
    <lineage>
        <taxon>Eukaryota</taxon>
        <taxon>Fungi</taxon>
        <taxon>Dikarya</taxon>
        <taxon>Ascomycota</taxon>
        <taxon>Pezizomycotina</taxon>
        <taxon>Sordariomycetes</taxon>
        <taxon>Hypocreomycetidae</taxon>
        <taxon>Hypocreales</taxon>
        <taxon>Nectriaceae</taxon>
        <taxon>Fusarium</taxon>
        <taxon>Fusarium fujikuroi species complex</taxon>
    </lineage>
</organism>
<evidence type="ECO:0000256" key="1">
    <source>
        <dbReference type="SAM" id="MobiDB-lite"/>
    </source>
</evidence>
<name>W7MY01_GIBM7</name>
<dbReference type="VEuPathDB" id="FungiDB:FVEG_14076"/>
<dbReference type="EMBL" id="DS022267">
    <property type="protein sequence ID" value="EWG55973.1"/>
    <property type="molecule type" value="Genomic_DNA"/>
</dbReference>
<dbReference type="KEGG" id="fvr:FVEG_14076"/>
<dbReference type="HOGENOM" id="CLU_1384278_0_0_1"/>
<dbReference type="GeneID" id="30071360"/>
<accession>W7MY01</accession>
<protein>
    <submittedName>
        <fullName evidence="2">Uncharacterized protein</fullName>
    </submittedName>
</protein>
<evidence type="ECO:0000313" key="2">
    <source>
        <dbReference type="EMBL" id="EWG55973.1"/>
    </source>
</evidence>
<feature type="region of interest" description="Disordered" evidence="1">
    <location>
        <begin position="174"/>
        <end position="197"/>
    </location>
</feature>
<keyword evidence="3" id="KW-1185">Reference proteome</keyword>
<evidence type="ECO:0000313" key="3">
    <source>
        <dbReference type="Proteomes" id="UP000009096"/>
    </source>
</evidence>
<reference evidence="2 3" key="2">
    <citation type="journal article" date="2010" name="Nature">
        <title>Comparative genomics reveals mobile pathogenicity chromosomes in Fusarium.</title>
        <authorList>
            <person name="Ma L.J."/>
            <person name="van der Does H.C."/>
            <person name="Borkovich K.A."/>
            <person name="Coleman J.J."/>
            <person name="Daboussi M.J."/>
            <person name="Di Pietro A."/>
            <person name="Dufresne M."/>
            <person name="Freitag M."/>
            <person name="Grabherr M."/>
            <person name="Henrissat B."/>
            <person name="Houterman P.M."/>
            <person name="Kang S."/>
            <person name="Shim W.B."/>
            <person name="Woloshuk C."/>
            <person name="Xie X."/>
            <person name="Xu J.R."/>
            <person name="Antoniw J."/>
            <person name="Baker S.E."/>
            <person name="Bluhm B.H."/>
            <person name="Breakspear A."/>
            <person name="Brown D.W."/>
            <person name="Butchko R.A."/>
            <person name="Chapman S."/>
            <person name="Coulson R."/>
            <person name="Coutinho P.M."/>
            <person name="Danchin E.G."/>
            <person name="Diener A."/>
            <person name="Gale L.R."/>
            <person name="Gardiner D.M."/>
            <person name="Goff S."/>
            <person name="Hammond-Kosack K.E."/>
            <person name="Hilburn K."/>
            <person name="Hua-Van A."/>
            <person name="Jonkers W."/>
            <person name="Kazan K."/>
            <person name="Kodira C.D."/>
            <person name="Koehrsen M."/>
            <person name="Kumar L."/>
            <person name="Lee Y.H."/>
            <person name="Li L."/>
            <person name="Manners J.M."/>
            <person name="Miranda-Saavedra D."/>
            <person name="Mukherjee M."/>
            <person name="Park G."/>
            <person name="Park J."/>
            <person name="Park S.Y."/>
            <person name="Proctor R.H."/>
            <person name="Regev A."/>
            <person name="Ruiz-Roldan M.C."/>
            <person name="Sain D."/>
            <person name="Sakthikumar S."/>
            <person name="Sykes S."/>
            <person name="Schwartz D.C."/>
            <person name="Turgeon B.G."/>
            <person name="Wapinski I."/>
            <person name="Yoder O."/>
            <person name="Young S."/>
            <person name="Zeng Q."/>
            <person name="Zhou S."/>
            <person name="Galagan J."/>
            <person name="Cuomo C.A."/>
            <person name="Kistler H.C."/>
            <person name="Rep M."/>
        </authorList>
    </citation>
    <scope>NUCLEOTIDE SEQUENCE [LARGE SCALE GENOMIC DNA]</scope>
    <source>
        <strain evidence="3">M3125 / FGSC 7600</strain>
    </source>
</reference>
<dbReference type="AlphaFoldDB" id="W7MY01"/>
<proteinExistence type="predicted"/>
<dbReference type="RefSeq" id="XP_018762164.1">
    <property type="nucleotide sequence ID" value="XM_018903412.1"/>
</dbReference>
<dbReference type="Proteomes" id="UP000009096">
    <property type="component" value="Unassembled WGS sequence"/>
</dbReference>
<dbReference type="OMA" id="FERGLLC"/>
<dbReference type="STRING" id="334819.W7MY01"/>
<reference evidence="3" key="1">
    <citation type="journal article" date="2007" name="Science">
        <title>The Fusarium graminearum genome reveals a link between localized polymorphism and pathogen specialization.</title>
        <authorList>
            <person name="Cuomo C.A."/>
            <person name="Gueldener U."/>
            <person name="Xu J.-R."/>
            <person name="Trail F."/>
            <person name="Turgeon B.G."/>
            <person name="Di Pietro A."/>
            <person name="Walton J.D."/>
            <person name="Ma L.-J."/>
            <person name="Baker S.E."/>
            <person name="Rep M."/>
            <person name="Adam G."/>
            <person name="Antoniw J."/>
            <person name="Baldwin T."/>
            <person name="Calvo S.E."/>
            <person name="Chang Y.-L."/>
            <person name="DeCaprio D."/>
            <person name="Gale L.R."/>
            <person name="Gnerre S."/>
            <person name="Goswami R.S."/>
            <person name="Hammond-Kosack K."/>
            <person name="Harris L.J."/>
            <person name="Hilburn K."/>
            <person name="Kennell J.C."/>
            <person name="Kroken S."/>
            <person name="Magnuson J.K."/>
            <person name="Mannhaupt G."/>
            <person name="Mauceli E.W."/>
            <person name="Mewes H.-W."/>
            <person name="Mitterbauer R."/>
            <person name="Muehlbauer G."/>
            <person name="Muensterkoetter M."/>
            <person name="Nelson D."/>
            <person name="O'Donnell K."/>
            <person name="Ouellet T."/>
            <person name="Qi W."/>
            <person name="Quesneville H."/>
            <person name="Roncero M.I.G."/>
            <person name="Seong K.-Y."/>
            <person name="Tetko I.V."/>
            <person name="Urban M."/>
            <person name="Waalwijk C."/>
            <person name="Ward T.J."/>
            <person name="Yao J."/>
            <person name="Birren B.W."/>
            <person name="Kistler H.C."/>
        </authorList>
    </citation>
    <scope>NUCLEOTIDE SEQUENCE [LARGE SCALE GENOMIC DNA]</scope>
    <source>
        <strain evidence="3">M3125 / FGSC 7600</strain>
    </source>
</reference>
<dbReference type="eggNOG" id="ENOG502RKU1">
    <property type="taxonomic scope" value="Eukaryota"/>
</dbReference>
<gene>
    <name evidence="2" type="ORF">FVEG_14076</name>
</gene>